<evidence type="ECO:0000256" key="2">
    <source>
        <dbReference type="ARBA" id="ARBA00022692"/>
    </source>
</evidence>
<evidence type="ECO:0000256" key="4">
    <source>
        <dbReference type="ARBA" id="ARBA00023098"/>
    </source>
</evidence>
<dbReference type="PANTHER" id="PTHR23063:SF60">
    <property type="entry name" value="LYSOPHOSPHATIDIC ACID:OLEOYL-COA ACYLTRANSFERASE 1"/>
    <property type="match status" value="1"/>
</dbReference>
<keyword evidence="2 7" id="KW-0812">Transmembrane</keyword>
<gene>
    <name evidence="8" type="ORF">ADUPG1_006583</name>
</gene>
<accession>A0ABQ5KKF0</accession>
<dbReference type="InterPro" id="IPR009563">
    <property type="entry name" value="SSSCA1"/>
</dbReference>
<keyword evidence="3 7" id="KW-1133">Transmembrane helix</keyword>
<evidence type="ECO:0000256" key="5">
    <source>
        <dbReference type="ARBA" id="ARBA00023136"/>
    </source>
</evidence>
<dbReference type="Pfam" id="PF06677">
    <property type="entry name" value="Auto_anti-p27"/>
    <property type="match status" value="1"/>
</dbReference>
<keyword evidence="9" id="KW-1185">Reference proteome</keyword>
<dbReference type="PANTHER" id="PTHR23063">
    <property type="entry name" value="PHOSPHOLIPID ACYLTRANSFERASE"/>
    <property type="match status" value="1"/>
</dbReference>
<evidence type="ECO:0000313" key="9">
    <source>
        <dbReference type="Proteomes" id="UP001057375"/>
    </source>
</evidence>
<sequence>MEKYTAYADEKTGIVPFLNFGATDAGTSTWTKMIQTILLKTPLFLMRFVFFVPFGIFCLFARILLVLFPFGIDNLIRAMFCRLLLWMCGYGLDITSKKKGSFHKIYNPRKNDLIFSNTLSPLDILVYSIILDDFKVAIPATYFSDLVAPGSNPKAISKNLTNKPLPIHIPVVILSPVRAFFHILFQRSISHRSRRCKPLSVVLKKSRVPLVVLGEGKQTNGKGVMKFLPLFSKDYPLIKNSKSGKYPSIFGLSLRITSPVGCESLVDIGMFSFIWKIFSHPHAEYKVRLICSSEYSFEIPHATSSDDEAEEEEQYVSSYLTGSNIANEWQEWIDKVRKCTASKKNMSPKYVPIEDYPDKLIPDEEASAKMGELMLSGHQMMEQSCGGPNCRYPLMLNIKDEVAYCCHCGRSLYPEEEVKSILAKAEKKSQIQETEKEPKCTKEPEVTDCDALSLLDKTISVATITQYCLVDSLESLKQLEKNADKISPVEVSTITKDIIGTKLEILRSYVELRAVLKKKE</sequence>
<feature type="transmembrane region" description="Helical" evidence="7">
    <location>
        <begin position="48"/>
        <end position="68"/>
    </location>
</feature>
<evidence type="ECO:0000256" key="1">
    <source>
        <dbReference type="ARBA" id="ARBA00022679"/>
    </source>
</evidence>
<evidence type="ECO:0000313" key="8">
    <source>
        <dbReference type="EMBL" id="GKT32416.1"/>
    </source>
</evidence>
<reference evidence="8" key="1">
    <citation type="submission" date="2022-03" db="EMBL/GenBank/DDBJ databases">
        <title>Draft genome sequence of Aduncisulcus paluster, a free-living microaerophilic Fornicata.</title>
        <authorList>
            <person name="Yuyama I."/>
            <person name="Kume K."/>
            <person name="Tamura T."/>
            <person name="Inagaki Y."/>
            <person name="Hashimoto T."/>
        </authorList>
    </citation>
    <scope>NUCLEOTIDE SEQUENCE</scope>
    <source>
        <strain evidence="8">NY0171</strain>
    </source>
</reference>
<dbReference type="EMBL" id="BQXS01009984">
    <property type="protein sequence ID" value="GKT32416.1"/>
    <property type="molecule type" value="Genomic_DNA"/>
</dbReference>
<name>A0ABQ5KKF0_9EUKA</name>
<protein>
    <submittedName>
        <fullName evidence="8">Sjoegren syndrome/scleroderma autoantigen 1 like protein</fullName>
    </submittedName>
</protein>
<evidence type="ECO:0000256" key="6">
    <source>
        <dbReference type="ARBA" id="ARBA00023315"/>
    </source>
</evidence>
<keyword evidence="1" id="KW-0808">Transferase</keyword>
<evidence type="ECO:0000256" key="3">
    <source>
        <dbReference type="ARBA" id="ARBA00022989"/>
    </source>
</evidence>
<organism evidence="8 9">
    <name type="scientific">Aduncisulcus paluster</name>
    <dbReference type="NCBI Taxonomy" id="2918883"/>
    <lineage>
        <taxon>Eukaryota</taxon>
        <taxon>Metamonada</taxon>
        <taxon>Carpediemonas-like organisms</taxon>
        <taxon>Aduncisulcus</taxon>
    </lineage>
</organism>
<keyword evidence="5 7" id="KW-0472">Membrane</keyword>
<comment type="caution">
    <text evidence="8">The sequence shown here is derived from an EMBL/GenBank/DDBJ whole genome shotgun (WGS) entry which is preliminary data.</text>
</comment>
<keyword evidence="6" id="KW-0012">Acyltransferase</keyword>
<keyword evidence="4" id="KW-0443">Lipid metabolism</keyword>
<evidence type="ECO:0000256" key="7">
    <source>
        <dbReference type="SAM" id="Phobius"/>
    </source>
</evidence>
<dbReference type="Proteomes" id="UP001057375">
    <property type="component" value="Unassembled WGS sequence"/>
</dbReference>
<proteinExistence type="predicted"/>